<evidence type="ECO:0000256" key="3">
    <source>
        <dbReference type="ARBA" id="ARBA00023125"/>
    </source>
</evidence>
<dbReference type="InterPro" id="IPR005650">
    <property type="entry name" value="BlaI_family"/>
</dbReference>
<keyword evidence="3" id="KW-0238">DNA-binding</keyword>
<evidence type="ECO:0000256" key="1">
    <source>
        <dbReference type="ARBA" id="ARBA00011046"/>
    </source>
</evidence>
<dbReference type="AlphaFoldDB" id="A0A7Y9I8V7"/>
<dbReference type="Proteomes" id="UP000569914">
    <property type="component" value="Unassembled WGS sequence"/>
</dbReference>
<protein>
    <submittedName>
        <fullName evidence="6">Putative transcriptional regulator</fullName>
    </submittedName>
</protein>
<dbReference type="GO" id="GO:0003677">
    <property type="term" value="F:DNA binding"/>
    <property type="evidence" value="ECO:0007669"/>
    <property type="project" value="UniProtKB-KW"/>
</dbReference>
<dbReference type="GO" id="GO:0045892">
    <property type="term" value="P:negative regulation of DNA-templated transcription"/>
    <property type="evidence" value="ECO:0007669"/>
    <property type="project" value="InterPro"/>
</dbReference>
<dbReference type="Gene3D" id="1.10.10.10">
    <property type="entry name" value="Winged helix-like DNA-binding domain superfamily/Winged helix DNA-binding domain"/>
    <property type="match status" value="1"/>
</dbReference>
<sequence>MALGELERKVMEQLWDAAGPQSVRDVHHALSQDRELAYTTVMTVLDRLAKKGVVRRERDGRAYRYLPVQNREEMVAELMHTALESGQDRTAALVAFVGRVSDSEAAAMRAALDSLETSGGEPVTKRRKTRAPKG</sequence>
<evidence type="ECO:0000256" key="5">
    <source>
        <dbReference type="SAM" id="MobiDB-lite"/>
    </source>
</evidence>
<reference evidence="6 7" key="1">
    <citation type="submission" date="2020-07" db="EMBL/GenBank/DDBJ databases">
        <title>Sequencing the genomes of 1000 actinobacteria strains.</title>
        <authorList>
            <person name="Klenk H.-P."/>
        </authorList>
    </citation>
    <scope>NUCLEOTIDE SEQUENCE [LARGE SCALE GENOMIC DNA]</scope>
    <source>
        <strain evidence="6 7">DSM 22083</strain>
    </source>
</reference>
<dbReference type="InterPro" id="IPR036388">
    <property type="entry name" value="WH-like_DNA-bd_sf"/>
</dbReference>
<proteinExistence type="inferred from homology"/>
<dbReference type="PIRSF" id="PIRSF019455">
    <property type="entry name" value="CopR_AtkY"/>
    <property type="match status" value="1"/>
</dbReference>
<keyword evidence="4" id="KW-0804">Transcription</keyword>
<evidence type="ECO:0000313" key="6">
    <source>
        <dbReference type="EMBL" id="NYE72395.1"/>
    </source>
</evidence>
<evidence type="ECO:0000256" key="4">
    <source>
        <dbReference type="ARBA" id="ARBA00023163"/>
    </source>
</evidence>
<feature type="region of interest" description="Disordered" evidence="5">
    <location>
        <begin position="112"/>
        <end position="134"/>
    </location>
</feature>
<dbReference type="SUPFAM" id="SSF46785">
    <property type="entry name" value="Winged helix' DNA-binding domain"/>
    <property type="match status" value="1"/>
</dbReference>
<comment type="similarity">
    <text evidence="1">Belongs to the BlaI transcriptional regulatory family.</text>
</comment>
<dbReference type="RefSeq" id="WP_179753168.1">
    <property type="nucleotide sequence ID" value="NZ_JACCBU010000001.1"/>
</dbReference>
<feature type="compositionally biased region" description="Basic residues" evidence="5">
    <location>
        <begin position="125"/>
        <end position="134"/>
    </location>
</feature>
<gene>
    <name evidence="6" type="ORF">BKA15_003724</name>
</gene>
<accession>A0A7Y9I8V7</accession>
<dbReference type="Pfam" id="PF03965">
    <property type="entry name" value="Penicillinase_R"/>
    <property type="match status" value="1"/>
</dbReference>
<evidence type="ECO:0000313" key="7">
    <source>
        <dbReference type="Proteomes" id="UP000569914"/>
    </source>
</evidence>
<comment type="caution">
    <text evidence="6">The sequence shown here is derived from an EMBL/GenBank/DDBJ whole genome shotgun (WGS) entry which is preliminary data.</text>
</comment>
<keyword evidence="2" id="KW-0805">Transcription regulation</keyword>
<dbReference type="EMBL" id="JACCBU010000001">
    <property type="protein sequence ID" value="NYE72395.1"/>
    <property type="molecule type" value="Genomic_DNA"/>
</dbReference>
<organism evidence="6 7">
    <name type="scientific">Microlunatus parietis</name>
    <dbReference type="NCBI Taxonomy" id="682979"/>
    <lineage>
        <taxon>Bacteria</taxon>
        <taxon>Bacillati</taxon>
        <taxon>Actinomycetota</taxon>
        <taxon>Actinomycetes</taxon>
        <taxon>Propionibacteriales</taxon>
        <taxon>Propionibacteriaceae</taxon>
        <taxon>Microlunatus</taxon>
    </lineage>
</organism>
<keyword evidence="7" id="KW-1185">Reference proteome</keyword>
<name>A0A7Y9I8V7_9ACTN</name>
<dbReference type="InterPro" id="IPR036390">
    <property type="entry name" value="WH_DNA-bd_sf"/>
</dbReference>
<dbReference type="Gene3D" id="6.10.140.850">
    <property type="match status" value="1"/>
</dbReference>
<evidence type="ECO:0000256" key="2">
    <source>
        <dbReference type="ARBA" id="ARBA00023015"/>
    </source>
</evidence>